<reference evidence="4" key="1">
    <citation type="submission" date="2014-11" db="EMBL/GenBank/DDBJ databases">
        <authorList>
            <person name="Otto D Thomas"/>
            <person name="Naeem Raeece"/>
        </authorList>
    </citation>
    <scope>NUCLEOTIDE SEQUENCE</scope>
</reference>
<dbReference type="EMBL" id="CDMZ01001602">
    <property type="protein sequence ID" value="CEM35013.1"/>
    <property type="molecule type" value="Genomic_DNA"/>
</dbReference>
<evidence type="ECO:0000259" key="3">
    <source>
        <dbReference type="PROSITE" id="PS50822"/>
    </source>
</evidence>
<proteinExistence type="inferred from homology"/>
<comment type="similarity">
    <text evidence="1">Belongs to the argonaute family.</text>
</comment>
<feature type="domain" description="PAZ" evidence="2">
    <location>
        <begin position="215"/>
        <end position="325"/>
    </location>
</feature>
<sequence>MITQRPGYGTEGKAFVAVSNFRTIRLKSGFRVDICSVAFDPPLPEDTPGQRVKIIEHNKDEVIKAADAKDLICTGGNVYLLNAPEERAGQEIKLTDLKLKHTQAKDGGEEVNDGDELKEGSYTVILKAKRELRITDKRLLNEEQRMYFNLLVNRALRDCSLQQIGRHHYDTDAPITVDCSPPLSLIPGYFTSMQVVQGGLALMSDVKHRIIQNVTAAQVMKSIMQTNNAGAEPKDKQKFLLEDGMKGKVIITYHGQQSNLYRIEGVEMELNIDSTFERREGPISYRDCFKQQYNKTLTEEKMPMLKATRRKRDIFLPPEICFMTGLTDALKSNFQIMTAISKHTRMLPNARFKKGNQILDKLTTDTSEAAKKAQEVLNQWCIEMSTENLECEGRQVEKKKVRVMTTENDLADVERNAGDTAGQEVNYNRVNFPHLIQRGVVGFQGPPGFQRWVVVHHARDEGLLSSLMDAIGEQLQMKGIRGQKPKSISINSTQGEDFKNDMLRELGQLNARPDIILIILPRQNADRIYAAVKTEFCTGKMACPTQCIRADTLQKKGAQAAAKLFDQMICKQGGFLWGLNAHQSCPTMVVGIDLNTTGGRTVASFAASYNYSFTKYFSYSVWVKSREDAAEPFAMFLKRALDHFKDNFEFARGPVQGEAKRFPARIIIYRDGVSEAAKQLLRDFEIKALLQMFSELDAEWAKEVELAYVMINKMIHQRFAVKATAEMLQSRGGRGGGRGPTLKEGELTNAQPLTIFDTGVTAKDKFDFFISHQEVTQGSVTPTHYDVLYWQPGSMTVNDLQRLTAQLSMLYQNWPGPIRVPAPVMYATKQCGLYSAPSLGCSTSSTTSEEGGSGGHCLSVCSFFSSISLLLSLVASVHFLVCMPIGF</sequence>
<dbReference type="InterPro" id="IPR012337">
    <property type="entry name" value="RNaseH-like_sf"/>
</dbReference>
<protein>
    <recommendedName>
        <fullName evidence="5">Piwi domain-containing protein</fullName>
    </recommendedName>
</protein>
<feature type="domain" description="Piwi" evidence="3">
    <location>
        <begin position="515"/>
        <end position="827"/>
    </location>
</feature>
<dbReference type="PROSITE" id="PS50822">
    <property type="entry name" value="PIWI"/>
    <property type="match status" value="1"/>
</dbReference>
<dbReference type="GO" id="GO:0003723">
    <property type="term" value="F:RNA binding"/>
    <property type="evidence" value="ECO:0007669"/>
    <property type="project" value="InterPro"/>
</dbReference>
<dbReference type="VEuPathDB" id="CryptoDB:Cvel_5283"/>
<dbReference type="InterPro" id="IPR036397">
    <property type="entry name" value="RNaseH_sf"/>
</dbReference>
<organism evidence="4">
    <name type="scientific">Chromera velia CCMP2878</name>
    <dbReference type="NCBI Taxonomy" id="1169474"/>
    <lineage>
        <taxon>Eukaryota</taxon>
        <taxon>Sar</taxon>
        <taxon>Alveolata</taxon>
        <taxon>Colpodellida</taxon>
        <taxon>Chromeraceae</taxon>
        <taxon>Chromera</taxon>
    </lineage>
</organism>
<evidence type="ECO:0000256" key="1">
    <source>
        <dbReference type="RuleBase" id="RU361178"/>
    </source>
</evidence>
<dbReference type="Gene3D" id="3.40.50.2300">
    <property type="match status" value="1"/>
</dbReference>
<dbReference type="InterPro" id="IPR003100">
    <property type="entry name" value="PAZ_dom"/>
</dbReference>
<dbReference type="Gene3D" id="3.30.420.10">
    <property type="entry name" value="Ribonuclease H-like superfamily/Ribonuclease H"/>
    <property type="match status" value="1"/>
</dbReference>
<evidence type="ECO:0000313" key="4">
    <source>
        <dbReference type="EMBL" id="CEM35013.1"/>
    </source>
</evidence>
<dbReference type="SUPFAM" id="SSF53098">
    <property type="entry name" value="Ribonuclease H-like"/>
    <property type="match status" value="1"/>
</dbReference>
<dbReference type="InterPro" id="IPR003165">
    <property type="entry name" value="Piwi"/>
</dbReference>
<accession>A0A0G4GVP1</accession>
<name>A0A0G4GVP1_9ALVE</name>
<dbReference type="AlphaFoldDB" id="A0A0G4GVP1"/>
<dbReference type="PROSITE" id="PS50821">
    <property type="entry name" value="PAZ"/>
    <property type="match status" value="1"/>
</dbReference>
<dbReference type="PANTHER" id="PTHR22891">
    <property type="entry name" value="EUKARYOTIC TRANSLATION INITIATION FACTOR 2C"/>
    <property type="match status" value="1"/>
</dbReference>
<dbReference type="SUPFAM" id="SSF101690">
    <property type="entry name" value="PAZ domain"/>
    <property type="match status" value="1"/>
</dbReference>
<dbReference type="PhylomeDB" id="A0A0G4GVP1"/>
<dbReference type="SMART" id="SM00950">
    <property type="entry name" value="Piwi"/>
    <property type="match status" value="1"/>
</dbReference>
<dbReference type="Pfam" id="PF02170">
    <property type="entry name" value="PAZ"/>
    <property type="match status" value="1"/>
</dbReference>
<dbReference type="InterPro" id="IPR036085">
    <property type="entry name" value="PAZ_dom_sf"/>
</dbReference>
<evidence type="ECO:0008006" key="5">
    <source>
        <dbReference type="Google" id="ProtNLM"/>
    </source>
</evidence>
<dbReference type="SMART" id="SM00949">
    <property type="entry name" value="PAZ"/>
    <property type="match status" value="1"/>
</dbReference>
<dbReference type="Gene3D" id="2.170.260.10">
    <property type="entry name" value="paz domain"/>
    <property type="match status" value="1"/>
</dbReference>
<gene>
    <name evidence="4" type="ORF">Cvel_5283</name>
</gene>
<evidence type="ECO:0000259" key="2">
    <source>
        <dbReference type="PROSITE" id="PS50821"/>
    </source>
</evidence>
<dbReference type="Pfam" id="PF02171">
    <property type="entry name" value="Piwi"/>
    <property type="match status" value="1"/>
</dbReference>